<gene>
    <name evidence="10" type="ORF">N7515_007520</name>
</gene>
<feature type="transmembrane region" description="Helical" evidence="8">
    <location>
        <begin position="30"/>
        <end position="48"/>
    </location>
</feature>
<dbReference type="InterPro" id="IPR017927">
    <property type="entry name" value="FAD-bd_FR_type"/>
</dbReference>
<protein>
    <recommendedName>
        <fullName evidence="9">FAD-binding FR-type domain-containing protein</fullName>
    </recommendedName>
</protein>
<dbReference type="GO" id="GO:0006879">
    <property type="term" value="P:intracellular iron ion homeostasis"/>
    <property type="evidence" value="ECO:0007669"/>
    <property type="project" value="TreeGrafter"/>
</dbReference>
<evidence type="ECO:0000256" key="2">
    <source>
        <dbReference type="ARBA" id="ARBA00022448"/>
    </source>
</evidence>
<dbReference type="Pfam" id="PF08022">
    <property type="entry name" value="FAD_binding_8"/>
    <property type="match status" value="1"/>
</dbReference>
<dbReference type="GO" id="GO:0005886">
    <property type="term" value="C:plasma membrane"/>
    <property type="evidence" value="ECO:0007669"/>
    <property type="project" value="TreeGrafter"/>
</dbReference>
<dbReference type="PROSITE" id="PS51384">
    <property type="entry name" value="FAD_FR"/>
    <property type="match status" value="1"/>
</dbReference>
<dbReference type="GeneID" id="81407434"/>
<feature type="transmembrane region" description="Helical" evidence="8">
    <location>
        <begin position="158"/>
        <end position="179"/>
    </location>
</feature>
<feature type="transmembrane region" description="Helical" evidence="8">
    <location>
        <begin position="5"/>
        <end position="24"/>
    </location>
</feature>
<dbReference type="CDD" id="cd06186">
    <property type="entry name" value="NOX_Duox_like_FAD_NADP"/>
    <property type="match status" value="1"/>
</dbReference>
<feature type="transmembrane region" description="Helical" evidence="8">
    <location>
        <begin position="215"/>
        <end position="237"/>
    </location>
</feature>
<organism evidence="10 11">
    <name type="scientific">Penicillium bovifimosum</name>
    <dbReference type="NCBI Taxonomy" id="126998"/>
    <lineage>
        <taxon>Eukaryota</taxon>
        <taxon>Fungi</taxon>
        <taxon>Dikarya</taxon>
        <taxon>Ascomycota</taxon>
        <taxon>Pezizomycotina</taxon>
        <taxon>Eurotiomycetes</taxon>
        <taxon>Eurotiomycetidae</taxon>
        <taxon>Eurotiales</taxon>
        <taxon>Aspergillaceae</taxon>
        <taxon>Penicillium</taxon>
    </lineage>
</organism>
<evidence type="ECO:0000313" key="11">
    <source>
        <dbReference type="Proteomes" id="UP001149079"/>
    </source>
</evidence>
<dbReference type="InterPro" id="IPR013130">
    <property type="entry name" value="Fe3_Rdtase_TM_dom"/>
</dbReference>
<dbReference type="RefSeq" id="XP_056521860.1">
    <property type="nucleotide sequence ID" value="XM_056668264.1"/>
</dbReference>
<evidence type="ECO:0000259" key="9">
    <source>
        <dbReference type="PROSITE" id="PS51384"/>
    </source>
</evidence>
<feature type="transmembrane region" description="Helical" evidence="8">
    <location>
        <begin position="60"/>
        <end position="78"/>
    </location>
</feature>
<keyword evidence="4 8" id="KW-1133">Transmembrane helix</keyword>
<comment type="caution">
    <text evidence="10">The sequence shown here is derived from an EMBL/GenBank/DDBJ whole genome shotgun (WGS) entry which is preliminary data.</text>
</comment>
<dbReference type="PANTHER" id="PTHR32361">
    <property type="entry name" value="FERRIC/CUPRIC REDUCTASE TRANSMEMBRANE COMPONENT"/>
    <property type="match status" value="1"/>
</dbReference>
<evidence type="ECO:0000256" key="8">
    <source>
        <dbReference type="SAM" id="Phobius"/>
    </source>
</evidence>
<feature type="region of interest" description="Disordered" evidence="7">
    <location>
        <begin position="659"/>
        <end position="678"/>
    </location>
</feature>
<evidence type="ECO:0000256" key="6">
    <source>
        <dbReference type="ARBA" id="ARBA00023136"/>
    </source>
</evidence>
<dbReference type="Pfam" id="PF01794">
    <property type="entry name" value="Ferric_reduct"/>
    <property type="match status" value="1"/>
</dbReference>
<dbReference type="GO" id="GO:0015677">
    <property type="term" value="P:copper ion import"/>
    <property type="evidence" value="ECO:0007669"/>
    <property type="project" value="TreeGrafter"/>
</dbReference>
<evidence type="ECO:0000256" key="1">
    <source>
        <dbReference type="ARBA" id="ARBA00004141"/>
    </source>
</evidence>
<dbReference type="PANTHER" id="PTHR32361:SF26">
    <property type="entry name" value="FAD-BINDING 8 DOMAIN-CONTAINING PROTEIN-RELATED"/>
    <property type="match status" value="1"/>
</dbReference>
<evidence type="ECO:0000256" key="7">
    <source>
        <dbReference type="SAM" id="MobiDB-lite"/>
    </source>
</evidence>
<evidence type="ECO:0000313" key="10">
    <source>
        <dbReference type="EMBL" id="KAJ5131481.1"/>
    </source>
</evidence>
<reference evidence="10" key="2">
    <citation type="journal article" date="2023" name="IMA Fungus">
        <title>Comparative genomic study of the Penicillium genus elucidates a diverse pangenome and 15 lateral gene transfer events.</title>
        <authorList>
            <person name="Petersen C."/>
            <person name="Sorensen T."/>
            <person name="Nielsen M.R."/>
            <person name="Sondergaard T.E."/>
            <person name="Sorensen J.L."/>
            <person name="Fitzpatrick D.A."/>
            <person name="Frisvad J.C."/>
            <person name="Nielsen K.L."/>
        </authorList>
    </citation>
    <scope>NUCLEOTIDE SEQUENCE</scope>
    <source>
        <strain evidence="10">IBT 22155</strain>
    </source>
</reference>
<keyword evidence="11" id="KW-1185">Reference proteome</keyword>
<feature type="domain" description="FAD-binding FR-type" evidence="9">
    <location>
        <begin position="244"/>
        <end position="359"/>
    </location>
</feature>
<sequence>MEITIFYAIALGCLLTTLFLIRIAPSFLNILKVLSFLITKHLTYPYLWGRHRLIAPCTRADVLSYLAYAVTNVFLVVFKTSSTTMARDRAGTLSVINMSFLFLAHHLGFLANAMGISLMTCKRIHRAVGWMTGILLSLHIIMAMIADRKSWILREKPNLFALIGSVIMAAILLSSFPFVRRFLYEPFLRLHQALATACIYSVWRHLPSGTLLPRLYVYIPLGTMLLALLVELFLFIIRNGVFPPRPYSRASIRCDRVQQTPKQSKEATPLKVRIALTRPLHVEAGQYISLWIPAASLFSWAQTHPFMVTSWSPEKQDVLELFVQPRKGLTETIHHRTALDGYTSLTAFVSGPYGVSKSVDHYECVLAIATDFGIAGVISYLKKLLYGYNTCTSHVRRVHFVWEVQTLDIAVAAQPLLNSLLSDDILDDGYVGWLFLFNYTRADSVIQILEMSFFVASNQMIEHGKPFGQHRRATVFNGKPRYDEIISEEASGRNIKRLPNTHEDRGEVLVMGKSITLNNKPDANFLVSASHDVRDRLRELVHTLVSHGAPRPDISDDDPVDWDDWLTSEALQNEKYLATSQCSFINTEDCTERQHLLKHVPQLHLQRPEVSLPSNGTLQLTQPTDNNKEIMTTCLQTTTPGACASAECENTEIQPLVSNEKGQPKYSKPSEDHSSAFGIENQNHRRVLTSPDFKFLEVLEIEIGTFHNYKHVDNRTQAAEYVDCIPIICQIATGETMSERQARDVEDCRDSLITIMRSGQVATLKSLLVNCHLHTLPSVDMFDLDSSLTACVTYLRYLNSVTGSVSKSDEVNRRLAQIWIHIHFENHANDLKESEKNGHPLNRKGRAIPTIARDSILQAFHGSQFVPQKADRDFLSDQCRWGERWWKVATCIGLGVILLASEDLANQVGRRTAFQNKMVDTLAIYVLNRYPALTSFYRSFEPMAVGLMLGGDNVFSRDQLDIFLDALVEDEANPCELERWVVPNLKSLSRLAASHLIFRQRF</sequence>
<comment type="subcellular location">
    <subcellularLocation>
        <location evidence="1">Membrane</location>
        <topology evidence="1">Multi-pass membrane protein</topology>
    </subcellularLocation>
</comment>
<keyword evidence="6 8" id="KW-0472">Membrane</keyword>
<dbReference type="GO" id="GO:0000293">
    <property type="term" value="F:ferric-chelate reductase activity"/>
    <property type="evidence" value="ECO:0007669"/>
    <property type="project" value="TreeGrafter"/>
</dbReference>
<dbReference type="Gene3D" id="3.40.50.80">
    <property type="entry name" value="Nucleotide-binding domain of ferredoxin-NADP reductase (FNR) module"/>
    <property type="match status" value="1"/>
</dbReference>
<keyword evidence="3 8" id="KW-0812">Transmembrane</keyword>
<dbReference type="GO" id="GO:0006826">
    <property type="term" value="P:iron ion transport"/>
    <property type="evidence" value="ECO:0007669"/>
    <property type="project" value="TreeGrafter"/>
</dbReference>
<dbReference type="InterPro" id="IPR039261">
    <property type="entry name" value="FNR_nucleotide-bd"/>
</dbReference>
<feature type="transmembrane region" description="Helical" evidence="8">
    <location>
        <begin position="98"/>
        <end position="120"/>
    </location>
</feature>
<dbReference type="InterPro" id="IPR013112">
    <property type="entry name" value="FAD-bd_8"/>
</dbReference>
<dbReference type="OrthoDB" id="4494341at2759"/>
<dbReference type="AlphaFoldDB" id="A0A9W9L1R1"/>
<proteinExistence type="predicted"/>
<keyword evidence="5" id="KW-0406">Ion transport</keyword>
<name>A0A9W9L1R1_9EURO</name>
<keyword evidence="2" id="KW-0813">Transport</keyword>
<accession>A0A9W9L1R1</accession>
<dbReference type="Proteomes" id="UP001149079">
    <property type="component" value="Unassembled WGS sequence"/>
</dbReference>
<feature type="transmembrane region" description="Helical" evidence="8">
    <location>
        <begin position="127"/>
        <end position="146"/>
    </location>
</feature>
<evidence type="ECO:0000256" key="5">
    <source>
        <dbReference type="ARBA" id="ARBA00023065"/>
    </source>
</evidence>
<evidence type="ECO:0000256" key="3">
    <source>
        <dbReference type="ARBA" id="ARBA00022692"/>
    </source>
</evidence>
<reference evidence="10" key="1">
    <citation type="submission" date="2022-11" db="EMBL/GenBank/DDBJ databases">
        <authorList>
            <person name="Petersen C."/>
        </authorList>
    </citation>
    <scope>NUCLEOTIDE SEQUENCE</scope>
    <source>
        <strain evidence="10">IBT 22155</strain>
    </source>
</reference>
<evidence type="ECO:0000256" key="4">
    <source>
        <dbReference type="ARBA" id="ARBA00022989"/>
    </source>
</evidence>
<dbReference type="EMBL" id="JAPQKL010000005">
    <property type="protein sequence ID" value="KAJ5131481.1"/>
    <property type="molecule type" value="Genomic_DNA"/>
</dbReference>
<dbReference type="InterPro" id="IPR051410">
    <property type="entry name" value="Ferric/Cupric_Reductase"/>
</dbReference>